<dbReference type="AlphaFoldDB" id="A0A2T3NI14"/>
<dbReference type="GO" id="GO:0015288">
    <property type="term" value="F:porin activity"/>
    <property type="evidence" value="ECO:0007669"/>
    <property type="project" value="InterPro"/>
</dbReference>
<dbReference type="InterPro" id="IPR023614">
    <property type="entry name" value="Porin_dom_sf"/>
</dbReference>
<dbReference type="SUPFAM" id="SSF56935">
    <property type="entry name" value="Porins"/>
    <property type="match status" value="1"/>
</dbReference>
<evidence type="ECO:0000313" key="7">
    <source>
        <dbReference type="Proteomes" id="UP000241346"/>
    </source>
</evidence>
<proteinExistence type="predicted"/>
<sequence>MNKKVIALAVAAAAASSSVHALEVYNDGTNTFSVGGRLAASARFSDGDSELRNQSSRINFGYTHALESGWDIGTRAEWAYDALANNSEDNHISNRLGYITADNEKFGNFTLGKAWSVHYDVTGKTDIFWVYGGDTAGNYDGITSDGGVHGTGRADDVIQYRNNFYGVQVGLQYQFQDSNLSRDDQGDVIGGYDRDYGYQAMLGYDFDTGMGIVGVSGVYGETKFDDRADAKVANAVITYENESLYLAANYGQFRNHQNASGSVFKDATPSSGNGDTIKATTGLELAATYDINQFQLLAGYNQLEDDNSSAKHAYATLGVAYFTGPVIVAAEYQIDASSKNAFGSDAGLDDELALLVRYNF</sequence>
<keyword evidence="2 4" id="KW-0732">Signal</keyword>
<feature type="chain" id="PRO_5015762444" evidence="4">
    <location>
        <begin position="22"/>
        <end position="360"/>
    </location>
</feature>
<accession>A0A2T3NI14</accession>
<dbReference type="Pfam" id="PF13609">
    <property type="entry name" value="Porin_4"/>
    <property type="match status" value="1"/>
</dbReference>
<evidence type="ECO:0000256" key="1">
    <source>
        <dbReference type="ARBA" id="ARBA00004571"/>
    </source>
</evidence>
<feature type="domain" description="Porin" evidence="5">
    <location>
        <begin position="8"/>
        <end position="333"/>
    </location>
</feature>
<evidence type="ECO:0000256" key="2">
    <source>
        <dbReference type="ARBA" id="ARBA00022729"/>
    </source>
</evidence>
<protein>
    <submittedName>
        <fullName evidence="6">Porin</fullName>
    </submittedName>
</protein>
<dbReference type="PANTHER" id="PTHR34501:SF2">
    <property type="entry name" value="OUTER MEMBRANE PORIN F-RELATED"/>
    <property type="match status" value="1"/>
</dbReference>
<feature type="signal peptide" evidence="4">
    <location>
        <begin position="1"/>
        <end position="21"/>
    </location>
</feature>
<name>A0A2T3NI14_9GAMM</name>
<dbReference type="InterPro" id="IPR033900">
    <property type="entry name" value="Gram_neg_porin_domain"/>
</dbReference>
<dbReference type="OrthoDB" id="784582at2"/>
<dbReference type="GO" id="GO:0009279">
    <property type="term" value="C:cell outer membrane"/>
    <property type="evidence" value="ECO:0007669"/>
    <property type="project" value="UniProtKB-SubCell"/>
</dbReference>
<dbReference type="InterPro" id="IPR050298">
    <property type="entry name" value="Gram-neg_bact_OMP"/>
</dbReference>
<dbReference type="Proteomes" id="UP000241346">
    <property type="component" value="Unassembled WGS sequence"/>
</dbReference>
<evidence type="ECO:0000256" key="4">
    <source>
        <dbReference type="SAM" id="SignalP"/>
    </source>
</evidence>
<evidence type="ECO:0000256" key="3">
    <source>
        <dbReference type="ARBA" id="ARBA00023136"/>
    </source>
</evidence>
<evidence type="ECO:0000313" key="6">
    <source>
        <dbReference type="EMBL" id="PSW14667.1"/>
    </source>
</evidence>
<dbReference type="PANTHER" id="PTHR34501">
    <property type="entry name" value="PROTEIN YDDL-RELATED"/>
    <property type="match status" value="1"/>
</dbReference>
<organism evidence="6 7">
    <name type="scientific">Photobacterium rosenbergii</name>
    <dbReference type="NCBI Taxonomy" id="294936"/>
    <lineage>
        <taxon>Bacteria</taxon>
        <taxon>Pseudomonadati</taxon>
        <taxon>Pseudomonadota</taxon>
        <taxon>Gammaproteobacteria</taxon>
        <taxon>Vibrionales</taxon>
        <taxon>Vibrionaceae</taxon>
        <taxon>Photobacterium</taxon>
    </lineage>
</organism>
<reference evidence="6 7" key="1">
    <citation type="submission" date="2018-03" db="EMBL/GenBank/DDBJ databases">
        <title>Whole genome sequencing of Histamine producing bacteria.</title>
        <authorList>
            <person name="Butler K."/>
        </authorList>
    </citation>
    <scope>NUCLEOTIDE SEQUENCE [LARGE SCALE GENOMIC DNA]</scope>
    <source>
        <strain evidence="6 7">DSM 19138</strain>
    </source>
</reference>
<keyword evidence="3" id="KW-0472">Membrane</keyword>
<dbReference type="CDD" id="cd00342">
    <property type="entry name" value="gram_neg_porins"/>
    <property type="match status" value="1"/>
</dbReference>
<comment type="caution">
    <text evidence="6">The sequence shown here is derived from an EMBL/GenBank/DDBJ whole genome shotgun (WGS) entry which is preliminary data.</text>
</comment>
<gene>
    <name evidence="6" type="ORF">C9J01_09620</name>
</gene>
<dbReference type="Gene3D" id="2.40.160.10">
    <property type="entry name" value="Porin"/>
    <property type="match status" value="1"/>
</dbReference>
<comment type="subcellular location">
    <subcellularLocation>
        <location evidence="1">Cell outer membrane</location>
        <topology evidence="1">Multi-pass membrane protein</topology>
    </subcellularLocation>
</comment>
<evidence type="ECO:0000259" key="5">
    <source>
        <dbReference type="Pfam" id="PF13609"/>
    </source>
</evidence>
<dbReference type="EMBL" id="PYMB01000002">
    <property type="protein sequence ID" value="PSW14667.1"/>
    <property type="molecule type" value="Genomic_DNA"/>
</dbReference>
<dbReference type="RefSeq" id="WP_107297907.1">
    <property type="nucleotide sequence ID" value="NZ_PYMB01000002.1"/>
</dbReference>